<evidence type="ECO:0000313" key="1">
    <source>
        <dbReference type="EMBL" id="KDR74604.1"/>
    </source>
</evidence>
<dbReference type="Proteomes" id="UP000027222">
    <property type="component" value="Unassembled WGS sequence"/>
</dbReference>
<dbReference type="HOGENOM" id="CLU_1635526_0_0_1"/>
<evidence type="ECO:0000313" key="2">
    <source>
        <dbReference type="Proteomes" id="UP000027222"/>
    </source>
</evidence>
<dbReference type="EMBL" id="KL142382">
    <property type="protein sequence ID" value="KDR74604.1"/>
    <property type="molecule type" value="Genomic_DNA"/>
</dbReference>
<protein>
    <submittedName>
        <fullName evidence="1">Uncharacterized protein</fullName>
    </submittedName>
</protein>
<keyword evidence="2" id="KW-1185">Reference proteome</keyword>
<name>A0A067T3U8_GALM3</name>
<proteinExistence type="predicted"/>
<accession>A0A067T3U8</accession>
<organism evidence="1 2">
    <name type="scientific">Galerina marginata (strain CBS 339.88)</name>
    <dbReference type="NCBI Taxonomy" id="685588"/>
    <lineage>
        <taxon>Eukaryota</taxon>
        <taxon>Fungi</taxon>
        <taxon>Dikarya</taxon>
        <taxon>Basidiomycota</taxon>
        <taxon>Agaricomycotina</taxon>
        <taxon>Agaricomycetes</taxon>
        <taxon>Agaricomycetidae</taxon>
        <taxon>Agaricales</taxon>
        <taxon>Agaricineae</taxon>
        <taxon>Strophariaceae</taxon>
        <taxon>Galerina</taxon>
    </lineage>
</organism>
<dbReference type="AlphaFoldDB" id="A0A067T3U8"/>
<sequence length="183" mass="20922">MPIACNQTPYAHDLSTPISFIEFSKYMTNNLDFYTILQRLGPDYPRDLLYFRNLMYSIEYQEKFIQEQHRNDRKLTPHLDLATPLLIPIITVVPTPSDPLATPSLLKTTISPKPIWTDSCPEPLKYDSLLVENAPNSDTSKPNVRITDAPAETFIATKRPARTTSIFPTRRHVESGIFDIERG</sequence>
<reference evidence="2" key="1">
    <citation type="journal article" date="2014" name="Proc. Natl. Acad. Sci. U.S.A.">
        <title>Extensive sampling of basidiomycete genomes demonstrates inadequacy of the white-rot/brown-rot paradigm for wood decay fungi.</title>
        <authorList>
            <person name="Riley R."/>
            <person name="Salamov A.A."/>
            <person name="Brown D.W."/>
            <person name="Nagy L.G."/>
            <person name="Floudas D."/>
            <person name="Held B.W."/>
            <person name="Levasseur A."/>
            <person name="Lombard V."/>
            <person name="Morin E."/>
            <person name="Otillar R."/>
            <person name="Lindquist E.A."/>
            <person name="Sun H."/>
            <person name="LaButti K.M."/>
            <person name="Schmutz J."/>
            <person name="Jabbour D."/>
            <person name="Luo H."/>
            <person name="Baker S.E."/>
            <person name="Pisabarro A.G."/>
            <person name="Walton J.D."/>
            <person name="Blanchette R.A."/>
            <person name="Henrissat B."/>
            <person name="Martin F."/>
            <person name="Cullen D."/>
            <person name="Hibbett D.S."/>
            <person name="Grigoriev I.V."/>
        </authorList>
    </citation>
    <scope>NUCLEOTIDE SEQUENCE [LARGE SCALE GENOMIC DNA]</scope>
    <source>
        <strain evidence="2">CBS 339.88</strain>
    </source>
</reference>
<gene>
    <name evidence="1" type="ORF">GALMADRAFT_140969</name>
</gene>